<reference evidence="1 2" key="1">
    <citation type="submission" date="2021-12" db="EMBL/GenBank/DDBJ databases">
        <title>Siccirubricoccus leaddurans sp. nov., a high concentration Zn2+ tolerance bacterium.</title>
        <authorList>
            <person name="Cao Y."/>
        </authorList>
    </citation>
    <scope>NUCLEOTIDE SEQUENCE [LARGE SCALE GENOMIC DNA]</scope>
    <source>
        <strain evidence="1 2">KC 17139</strain>
    </source>
</reference>
<organism evidence="1 2">
    <name type="scientific">Siccirubricoccus soli</name>
    <dbReference type="NCBI Taxonomy" id="2899147"/>
    <lineage>
        <taxon>Bacteria</taxon>
        <taxon>Pseudomonadati</taxon>
        <taxon>Pseudomonadota</taxon>
        <taxon>Alphaproteobacteria</taxon>
        <taxon>Acetobacterales</taxon>
        <taxon>Roseomonadaceae</taxon>
        <taxon>Siccirubricoccus</taxon>
    </lineage>
</organism>
<sequence length="92" mass="10097">MLIYHRLGSAAGQRAAVRIASEMRKAGGKPIRIRATAQVPSTRELRYLRAEDAAEGNKLASQFKGCRGNAWRVAALAPDAGSRSFEIWLPHH</sequence>
<keyword evidence="2" id="KW-1185">Reference proteome</keyword>
<name>A0ABT1D7N1_9PROT</name>
<gene>
    <name evidence="1" type="ORF">JYK14_13975</name>
</gene>
<comment type="caution">
    <text evidence="1">The sequence shown here is derived from an EMBL/GenBank/DDBJ whole genome shotgun (WGS) entry which is preliminary data.</text>
</comment>
<protein>
    <submittedName>
        <fullName evidence="1">Uncharacterized protein</fullName>
    </submittedName>
</protein>
<dbReference type="Proteomes" id="UP001523392">
    <property type="component" value="Unassembled WGS sequence"/>
</dbReference>
<evidence type="ECO:0000313" key="1">
    <source>
        <dbReference type="EMBL" id="MCO6417265.1"/>
    </source>
</evidence>
<proteinExistence type="predicted"/>
<accession>A0ABT1D7N1</accession>
<dbReference type="RefSeq" id="WP_252953894.1">
    <property type="nucleotide sequence ID" value="NZ_JAFIRR010000086.1"/>
</dbReference>
<dbReference type="EMBL" id="JAFIRR010000086">
    <property type="protein sequence ID" value="MCO6417265.1"/>
    <property type="molecule type" value="Genomic_DNA"/>
</dbReference>
<evidence type="ECO:0000313" key="2">
    <source>
        <dbReference type="Proteomes" id="UP001523392"/>
    </source>
</evidence>